<dbReference type="Proteomes" id="UP000554482">
    <property type="component" value="Unassembled WGS sequence"/>
</dbReference>
<evidence type="ECO:0000313" key="2">
    <source>
        <dbReference type="Proteomes" id="UP000554482"/>
    </source>
</evidence>
<name>A0A7J6URP8_THATH</name>
<dbReference type="EMBL" id="JABWDY010044338">
    <property type="protein sequence ID" value="KAF5175207.1"/>
    <property type="molecule type" value="Genomic_DNA"/>
</dbReference>
<sequence length="107" mass="11971">MHSTSVACLARVHGNPGLKTLNTLQFGCNNEYMGTASCGSCTKWRRLIENNILYLPMASNVKCIKMTEYRDSSRNGPIQDIRSLKTGVTKTVFDQLNWRSMGPKLSI</sequence>
<keyword evidence="2" id="KW-1185">Reference proteome</keyword>
<protein>
    <submittedName>
        <fullName evidence="1">Uncharacterized protein</fullName>
    </submittedName>
</protein>
<dbReference type="AlphaFoldDB" id="A0A7J6URP8"/>
<comment type="caution">
    <text evidence="1">The sequence shown here is derived from an EMBL/GenBank/DDBJ whole genome shotgun (WGS) entry which is preliminary data.</text>
</comment>
<gene>
    <name evidence="1" type="ORF">FRX31_035206</name>
</gene>
<proteinExistence type="predicted"/>
<evidence type="ECO:0000313" key="1">
    <source>
        <dbReference type="EMBL" id="KAF5175207.1"/>
    </source>
</evidence>
<organism evidence="1 2">
    <name type="scientific">Thalictrum thalictroides</name>
    <name type="common">Rue-anemone</name>
    <name type="synonym">Anemone thalictroides</name>
    <dbReference type="NCBI Taxonomy" id="46969"/>
    <lineage>
        <taxon>Eukaryota</taxon>
        <taxon>Viridiplantae</taxon>
        <taxon>Streptophyta</taxon>
        <taxon>Embryophyta</taxon>
        <taxon>Tracheophyta</taxon>
        <taxon>Spermatophyta</taxon>
        <taxon>Magnoliopsida</taxon>
        <taxon>Ranunculales</taxon>
        <taxon>Ranunculaceae</taxon>
        <taxon>Thalictroideae</taxon>
        <taxon>Thalictrum</taxon>
    </lineage>
</organism>
<accession>A0A7J6URP8</accession>
<reference evidence="1 2" key="1">
    <citation type="submission" date="2020-06" db="EMBL/GenBank/DDBJ databases">
        <title>Transcriptomic and genomic resources for Thalictrum thalictroides and T. hernandezii: Facilitating candidate gene discovery in an emerging model plant lineage.</title>
        <authorList>
            <person name="Arias T."/>
            <person name="Riano-Pachon D.M."/>
            <person name="Di Stilio V.S."/>
        </authorList>
    </citation>
    <scope>NUCLEOTIDE SEQUENCE [LARGE SCALE GENOMIC DNA]</scope>
    <source>
        <strain evidence="2">cv. WT478/WT964</strain>
        <tissue evidence="1">Leaves</tissue>
    </source>
</reference>